<dbReference type="OrthoDB" id="538768at2759"/>
<feature type="repeat" description="RCC1" evidence="2">
    <location>
        <begin position="115"/>
        <end position="173"/>
    </location>
</feature>
<feature type="repeat" description="RCC1" evidence="2">
    <location>
        <begin position="232"/>
        <end position="303"/>
    </location>
</feature>
<dbReference type="InterPro" id="IPR051709">
    <property type="entry name" value="Ub-ligase/GTPase-reg"/>
</dbReference>
<sequence>MPHPAAAKQCTASTAVLAIVAATLLLVGAHAAAPPACAKYATTKAATTCTRVWLTVNPKWDKAAFAALNPGVACPNLKRGVQICVAAAAPVRAVSVAIGNTHTCAVLEDPATGARGVKCFGDNRYGQLGQGDRDPRVSLPQLGDALKAVDLGPGLNVSALAAGMYFTCALLVGKEGSAVKCWGDLNGYRPIGGSYPGQMGAALQPVSLGPSMVPSAIGVGDFHACAVLQPGGLVKCWGSNPVGELGQGDTRYRFPDDASAMGAGLPPVELGHVGGGALPGPRVPLEAVAVVAGSRHTCALLQPGGVVKCWGINNFGQLGQGDTRNRGDGPDEMGNALEPVPLGTGLSAVALSAGSSHTCALLQPGGVVKCWGDNWYGQLGQGDMQPHGDLPGQMGDALKPVDLGPGLTAVAVSAGDEFTCALLQPDGIVKCWGVGYNGRLGSGDRSIRGFRADQMGAALKPVELGRGLNATGLAAGREHACAVLQPGGLLKCWGSNSWGELGQGDQSDRGDEEGEMGDALKPVPLGRLAAAA</sequence>
<dbReference type="Pfam" id="PF13540">
    <property type="entry name" value="RCC1_2"/>
    <property type="match status" value="4"/>
</dbReference>
<dbReference type="EMBL" id="LSYV01000028">
    <property type="protein sequence ID" value="KXZ48539.1"/>
    <property type="molecule type" value="Genomic_DNA"/>
</dbReference>
<evidence type="ECO:0000313" key="6">
    <source>
        <dbReference type="Proteomes" id="UP000075714"/>
    </source>
</evidence>
<feature type="region of interest" description="Disordered" evidence="3">
    <location>
        <begin position="501"/>
        <end position="532"/>
    </location>
</feature>
<feature type="repeat" description="RCC1" evidence="2">
    <location>
        <begin position="305"/>
        <end position="364"/>
    </location>
</feature>
<feature type="chain" id="PRO_5007562011" description="LysM domain-containing protein" evidence="4">
    <location>
        <begin position="32"/>
        <end position="532"/>
    </location>
</feature>
<dbReference type="SUPFAM" id="SSF50985">
    <property type="entry name" value="RCC1/BLIP-II"/>
    <property type="match status" value="1"/>
</dbReference>
<organism evidence="5 6">
    <name type="scientific">Gonium pectorale</name>
    <name type="common">Green alga</name>
    <dbReference type="NCBI Taxonomy" id="33097"/>
    <lineage>
        <taxon>Eukaryota</taxon>
        <taxon>Viridiplantae</taxon>
        <taxon>Chlorophyta</taxon>
        <taxon>core chlorophytes</taxon>
        <taxon>Chlorophyceae</taxon>
        <taxon>CS clade</taxon>
        <taxon>Chlamydomonadales</taxon>
        <taxon>Volvocaceae</taxon>
        <taxon>Gonium</taxon>
    </lineage>
</organism>
<dbReference type="InterPro" id="IPR000408">
    <property type="entry name" value="Reg_chr_condens"/>
</dbReference>
<reference evidence="6" key="1">
    <citation type="journal article" date="2016" name="Nat. Commun.">
        <title>The Gonium pectorale genome demonstrates co-option of cell cycle regulation during the evolution of multicellularity.</title>
        <authorList>
            <person name="Hanschen E.R."/>
            <person name="Marriage T.N."/>
            <person name="Ferris P.J."/>
            <person name="Hamaji T."/>
            <person name="Toyoda A."/>
            <person name="Fujiyama A."/>
            <person name="Neme R."/>
            <person name="Noguchi H."/>
            <person name="Minakuchi Y."/>
            <person name="Suzuki M."/>
            <person name="Kawai-Toyooka H."/>
            <person name="Smith D.R."/>
            <person name="Sparks H."/>
            <person name="Anderson J."/>
            <person name="Bakaric R."/>
            <person name="Luria V."/>
            <person name="Karger A."/>
            <person name="Kirschner M.W."/>
            <person name="Durand P.M."/>
            <person name="Michod R.E."/>
            <person name="Nozaki H."/>
            <person name="Olson B.J."/>
        </authorList>
    </citation>
    <scope>NUCLEOTIDE SEQUENCE [LARGE SCALE GENOMIC DNA]</scope>
    <source>
        <strain evidence="6">NIES-2863</strain>
    </source>
</reference>
<gene>
    <name evidence="5" type="ORF">GPECTOR_27g710</name>
</gene>
<dbReference type="PROSITE" id="PS50012">
    <property type="entry name" value="RCC1_3"/>
    <property type="match status" value="5"/>
</dbReference>
<evidence type="ECO:0000256" key="4">
    <source>
        <dbReference type="SAM" id="SignalP"/>
    </source>
</evidence>
<feature type="repeat" description="RCC1" evidence="2">
    <location>
        <begin position="427"/>
        <end position="486"/>
    </location>
</feature>
<dbReference type="InterPro" id="IPR009091">
    <property type="entry name" value="RCC1/BLIP-II"/>
</dbReference>
<keyword evidence="6" id="KW-1185">Reference proteome</keyword>
<keyword evidence="1" id="KW-0677">Repeat</keyword>
<accession>A0A150GFA3</accession>
<evidence type="ECO:0000313" key="5">
    <source>
        <dbReference type="EMBL" id="KXZ48539.1"/>
    </source>
</evidence>
<dbReference type="Gene3D" id="2.130.10.30">
    <property type="entry name" value="Regulator of chromosome condensation 1/beta-lactamase-inhibitor protein II"/>
    <property type="match status" value="2"/>
</dbReference>
<dbReference type="AlphaFoldDB" id="A0A150GFA3"/>
<evidence type="ECO:0000256" key="3">
    <source>
        <dbReference type="SAM" id="MobiDB-lite"/>
    </source>
</evidence>
<dbReference type="PANTHER" id="PTHR45622">
    <property type="entry name" value="UBIQUITIN-PROTEIN LIGASE E3A-RELATED"/>
    <property type="match status" value="1"/>
</dbReference>
<feature type="signal peptide" evidence="4">
    <location>
        <begin position="1"/>
        <end position="31"/>
    </location>
</feature>
<name>A0A150GFA3_GONPE</name>
<dbReference type="PRINTS" id="PR00633">
    <property type="entry name" value="RCCNDNSATION"/>
</dbReference>
<dbReference type="STRING" id="33097.A0A150GFA3"/>
<dbReference type="PANTHER" id="PTHR45622:SF70">
    <property type="entry name" value="SECRETION-REGULATING GUANINE NUCLEOTIDE EXCHANGE FACTOR"/>
    <property type="match status" value="1"/>
</dbReference>
<evidence type="ECO:0008006" key="7">
    <source>
        <dbReference type="Google" id="ProtNLM"/>
    </source>
</evidence>
<comment type="caution">
    <text evidence="5">The sequence shown here is derived from an EMBL/GenBank/DDBJ whole genome shotgun (WGS) entry which is preliminary data.</text>
</comment>
<evidence type="ECO:0000256" key="1">
    <source>
        <dbReference type="ARBA" id="ARBA00022737"/>
    </source>
</evidence>
<proteinExistence type="predicted"/>
<dbReference type="Pfam" id="PF00415">
    <property type="entry name" value="RCC1"/>
    <property type="match status" value="1"/>
</dbReference>
<feature type="repeat" description="RCC1" evidence="2">
    <location>
        <begin position="366"/>
        <end position="425"/>
    </location>
</feature>
<protein>
    <recommendedName>
        <fullName evidence="7">LysM domain-containing protein</fullName>
    </recommendedName>
</protein>
<dbReference type="Proteomes" id="UP000075714">
    <property type="component" value="Unassembled WGS sequence"/>
</dbReference>
<keyword evidence="4" id="KW-0732">Signal</keyword>
<evidence type="ECO:0000256" key="2">
    <source>
        <dbReference type="PROSITE-ProRule" id="PRU00235"/>
    </source>
</evidence>
<dbReference type="GO" id="GO:0005737">
    <property type="term" value="C:cytoplasm"/>
    <property type="evidence" value="ECO:0007669"/>
    <property type="project" value="TreeGrafter"/>
</dbReference>